<keyword evidence="1" id="KW-0511">Multifunctional enzyme</keyword>
<dbReference type="InterPro" id="IPR050951">
    <property type="entry name" value="Retrovirus_Pol_polyprotein"/>
</dbReference>
<reference evidence="3" key="1">
    <citation type="submission" date="2021-06" db="EMBL/GenBank/DDBJ databases">
        <authorList>
            <person name="Hodson N. C."/>
            <person name="Mongue J. A."/>
            <person name="Jaron S. K."/>
        </authorList>
    </citation>
    <scope>NUCLEOTIDE SEQUENCE</scope>
</reference>
<proteinExistence type="predicted"/>
<dbReference type="InterPro" id="IPR041577">
    <property type="entry name" value="RT_RNaseH_2"/>
</dbReference>
<evidence type="ECO:0000256" key="1">
    <source>
        <dbReference type="ARBA" id="ARBA00023268"/>
    </source>
</evidence>
<dbReference type="Pfam" id="PF17919">
    <property type="entry name" value="RT_RNaseH_2"/>
    <property type="match status" value="1"/>
</dbReference>
<feature type="domain" description="Integrase catalytic" evidence="2">
    <location>
        <begin position="211"/>
        <end position="375"/>
    </location>
</feature>
<dbReference type="EMBL" id="CAJVCH010525026">
    <property type="protein sequence ID" value="CAG7821980.1"/>
    <property type="molecule type" value="Genomic_DNA"/>
</dbReference>
<comment type="caution">
    <text evidence="3">The sequence shown here is derived from an EMBL/GenBank/DDBJ whole genome shotgun (WGS) entry which is preliminary data.</text>
</comment>
<dbReference type="GO" id="GO:0003824">
    <property type="term" value="F:catalytic activity"/>
    <property type="evidence" value="ECO:0007669"/>
    <property type="project" value="UniProtKB-KW"/>
</dbReference>
<dbReference type="Pfam" id="PF00665">
    <property type="entry name" value="rve"/>
    <property type="match status" value="1"/>
</dbReference>
<organism evidence="3 4">
    <name type="scientific">Allacma fusca</name>
    <dbReference type="NCBI Taxonomy" id="39272"/>
    <lineage>
        <taxon>Eukaryota</taxon>
        <taxon>Metazoa</taxon>
        <taxon>Ecdysozoa</taxon>
        <taxon>Arthropoda</taxon>
        <taxon>Hexapoda</taxon>
        <taxon>Collembola</taxon>
        <taxon>Symphypleona</taxon>
        <taxon>Sminthuridae</taxon>
        <taxon>Allacma</taxon>
    </lineage>
</organism>
<protein>
    <recommendedName>
        <fullName evidence="2">Integrase catalytic domain-containing protein</fullName>
    </recommendedName>
</protein>
<accession>A0A8J2KYX3</accession>
<dbReference type="AlphaFoldDB" id="A0A8J2KYX3"/>
<name>A0A8J2KYX3_9HEXA</name>
<dbReference type="PANTHER" id="PTHR37984">
    <property type="entry name" value="PROTEIN CBG26694"/>
    <property type="match status" value="1"/>
</dbReference>
<gene>
    <name evidence="3" type="ORF">AFUS01_LOCUS32279</name>
</gene>
<keyword evidence="4" id="KW-1185">Reference proteome</keyword>
<evidence type="ECO:0000313" key="3">
    <source>
        <dbReference type="EMBL" id="CAG7821980.1"/>
    </source>
</evidence>
<sequence length="414" mass="47238">MARPLHQMAKKDVQFEWSVETEEAFQNMKKAMVTAPVLQHFDSEALIRVTTDASNYMLGGICEQSKDEGKSWRSIAYTSRILKDAELKYSVTEKEAMACVFALREFTPYVYGRRVELVTDHQALTSLCKLRDPYSRIARLQLELAQYPVRSLRIPLTESNRQEIVEEEPIFNIVLGGQVDLFLRHQQSDENIRKVIDEAANHRTSKPRGLMKIVPPPEDVFRSIAIDYVGPLKESKQGNINIFVAVDQTSRFAWAAPSRTATASDSKRLLRQLIIDSIGVVPRIVSDNGTHFSAIEFTDYLKKKGVEHIRIMPNHPNSNGNVERYNGEVKRFLRKYVSEEEDNWDKWIARACKTHNSHVHAVTGFTPFSLVYGVSPKTKLDLVTPVLTVQGSKTPEVRENERRDGFMANLNTEK</sequence>
<evidence type="ECO:0000259" key="2">
    <source>
        <dbReference type="PROSITE" id="PS50994"/>
    </source>
</evidence>
<dbReference type="InterPro" id="IPR001584">
    <property type="entry name" value="Integrase_cat-core"/>
</dbReference>
<dbReference type="Proteomes" id="UP000708208">
    <property type="component" value="Unassembled WGS sequence"/>
</dbReference>
<dbReference type="CDD" id="cd09274">
    <property type="entry name" value="RNase_HI_RT_Ty3"/>
    <property type="match status" value="1"/>
</dbReference>
<evidence type="ECO:0000313" key="4">
    <source>
        <dbReference type="Proteomes" id="UP000708208"/>
    </source>
</evidence>
<dbReference type="PANTHER" id="PTHR37984:SF5">
    <property type="entry name" value="PROTEIN NYNRIN-LIKE"/>
    <property type="match status" value="1"/>
</dbReference>
<dbReference type="GO" id="GO:0015074">
    <property type="term" value="P:DNA integration"/>
    <property type="evidence" value="ECO:0007669"/>
    <property type="project" value="InterPro"/>
</dbReference>
<dbReference type="OrthoDB" id="441971at2759"/>
<dbReference type="PROSITE" id="PS50994">
    <property type="entry name" value="INTEGRASE"/>
    <property type="match status" value="1"/>
</dbReference>